<proteinExistence type="predicted"/>
<reference evidence="1 2" key="1">
    <citation type="submission" date="2020-02" db="EMBL/GenBank/DDBJ databases">
        <authorList>
            <person name="Ferguson B K."/>
        </authorList>
    </citation>
    <scope>NUCLEOTIDE SEQUENCE [LARGE SCALE GENOMIC DNA]</scope>
</reference>
<name>A0A6H5I011_9HYME</name>
<keyword evidence="2" id="KW-1185">Reference proteome</keyword>
<accession>A0A6H5I011</accession>
<dbReference type="EMBL" id="CADCXV010000374">
    <property type="protein sequence ID" value="CAB0029918.1"/>
    <property type="molecule type" value="Genomic_DNA"/>
</dbReference>
<dbReference type="AlphaFoldDB" id="A0A6H5I011"/>
<evidence type="ECO:0000313" key="1">
    <source>
        <dbReference type="EMBL" id="CAB0029918.1"/>
    </source>
</evidence>
<protein>
    <submittedName>
        <fullName evidence="1">Uncharacterized protein</fullName>
    </submittedName>
</protein>
<dbReference type="Proteomes" id="UP000479190">
    <property type="component" value="Unassembled WGS sequence"/>
</dbReference>
<sequence length="160" mass="18436">MSSRTIDSWISKKPPICPDAPLRLMMTPSSANAARGAQDQERHIRGFSPSRRLRRLAEQRPFFQPSVPGGWSHTSRWRFNACEDRRSFQKEIDFHSKAMTCIKLCRESNAADEFVIETISVTRADSHTRNAINQEHGCEPRKDELRSTPRTSTRLIFSYV</sequence>
<organism evidence="1 2">
    <name type="scientific">Trichogramma brassicae</name>
    <dbReference type="NCBI Taxonomy" id="86971"/>
    <lineage>
        <taxon>Eukaryota</taxon>
        <taxon>Metazoa</taxon>
        <taxon>Ecdysozoa</taxon>
        <taxon>Arthropoda</taxon>
        <taxon>Hexapoda</taxon>
        <taxon>Insecta</taxon>
        <taxon>Pterygota</taxon>
        <taxon>Neoptera</taxon>
        <taxon>Endopterygota</taxon>
        <taxon>Hymenoptera</taxon>
        <taxon>Apocrita</taxon>
        <taxon>Proctotrupomorpha</taxon>
        <taxon>Chalcidoidea</taxon>
        <taxon>Trichogrammatidae</taxon>
        <taxon>Trichogramma</taxon>
    </lineage>
</organism>
<evidence type="ECO:0000313" key="2">
    <source>
        <dbReference type="Proteomes" id="UP000479190"/>
    </source>
</evidence>
<gene>
    <name evidence="1" type="ORF">TBRA_LOCUS1942</name>
</gene>